<proteinExistence type="predicted"/>
<dbReference type="Proteomes" id="UP000744676">
    <property type="component" value="Unassembled WGS sequence"/>
</dbReference>
<evidence type="ECO:0000313" key="2">
    <source>
        <dbReference type="Proteomes" id="UP000744676"/>
    </source>
</evidence>
<name>A0ACB6V5T1_9ASCO</name>
<gene>
    <name evidence="1" type="ORF">D0Z00_001928</name>
</gene>
<evidence type="ECO:0000313" key="1">
    <source>
        <dbReference type="EMBL" id="KAF5098769.1"/>
    </source>
</evidence>
<reference evidence="1 2" key="1">
    <citation type="journal article" date="2020" name="Front. Microbiol.">
        <title>Phenotypic and Genetic Characterization of the Cheese Ripening Yeast Geotrichum candidum.</title>
        <authorList>
            <person name="Perkins V."/>
            <person name="Vignola S."/>
            <person name="Lessard M.H."/>
            <person name="Plante P.L."/>
            <person name="Corbeil J."/>
            <person name="Dugat-Bony E."/>
            <person name="Frenette M."/>
            <person name="Labrie S."/>
        </authorList>
    </citation>
    <scope>NUCLEOTIDE SEQUENCE [LARGE SCALE GENOMIC DNA]</scope>
    <source>
        <strain evidence="1 2">LMA-1147</strain>
    </source>
</reference>
<keyword evidence="2" id="KW-1185">Reference proteome</keyword>
<accession>A0ACB6V5T1</accession>
<comment type="caution">
    <text evidence="1">The sequence shown here is derived from an EMBL/GenBank/DDBJ whole genome shotgun (WGS) entry which is preliminary data.</text>
</comment>
<dbReference type="EMBL" id="QVQA01000042">
    <property type="protein sequence ID" value="KAF5098769.1"/>
    <property type="molecule type" value="Genomic_DNA"/>
</dbReference>
<organism evidence="1 2">
    <name type="scientific">Geotrichum galactomycetum</name>
    <dbReference type="NCBI Taxonomy" id="27317"/>
    <lineage>
        <taxon>Eukaryota</taxon>
        <taxon>Fungi</taxon>
        <taxon>Dikarya</taxon>
        <taxon>Ascomycota</taxon>
        <taxon>Saccharomycotina</taxon>
        <taxon>Dipodascomycetes</taxon>
        <taxon>Dipodascales</taxon>
        <taxon>Dipodascaceae</taxon>
        <taxon>Geotrichum</taxon>
    </lineage>
</organism>
<sequence>MKISALAIAAFISLVSAQAESTVTVHSTHTDLVYSTQIKTITSCSDGKCNKHITSEVVSQSTTYAQPSDFNIDSSVQTITITSCKDNMCSEHVTTTTVSCFPTFYSFEAVTKSESCIESFAYETSSPAPPKVVTKTESCAKSLDYDTLSPAPTKVSTATEECQDCHKTFSASIPSMESSSVLSKPMSSAPTSSSMESGLIILEAISSAPVLSMESAPVVFQNTKCPAPVTVTVTISVSTCAVEPTISGPKPSAAVETTFSTAVASTFAIKF</sequence>
<protein>
    <submittedName>
        <fullName evidence="1">Uncharacterized protein</fullName>
    </submittedName>
</protein>